<keyword evidence="1" id="KW-0472">Membrane</keyword>
<sequence>MDLSGLYYTLLILGFLLVIVPPMIPKSQNLLLSPDEFTFQVYVPTTIGFLFLMLGFYGVLKDSYNERLWQILIAVSAAGSIFLSCIAGFHSLILLRWQSD</sequence>
<evidence type="ECO:0000256" key="1">
    <source>
        <dbReference type="SAM" id="Phobius"/>
    </source>
</evidence>
<feature type="transmembrane region" description="Helical" evidence="1">
    <location>
        <begin position="71"/>
        <end position="95"/>
    </location>
</feature>
<proteinExistence type="predicted"/>
<evidence type="ECO:0000313" key="2">
    <source>
        <dbReference type="EMBL" id="QHU18198.1"/>
    </source>
</evidence>
<name>A0A6C0KPC9_9ZZZZ</name>
<reference evidence="2" key="1">
    <citation type="journal article" date="2020" name="Nature">
        <title>Giant virus diversity and host interactions through global metagenomics.</title>
        <authorList>
            <person name="Schulz F."/>
            <person name="Roux S."/>
            <person name="Paez-Espino D."/>
            <person name="Jungbluth S."/>
            <person name="Walsh D.A."/>
            <person name="Denef V.J."/>
            <person name="McMahon K.D."/>
            <person name="Konstantinidis K.T."/>
            <person name="Eloe-Fadrosh E.A."/>
            <person name="Kyrpides N.C."/>
            <person name="Woyke T."/>
        </authorList>
    </citation>
    <scope>NUCLEOTIDE SEQUENCE</scope>
    <source>
        <strain evidence="2">GVMAG-S-3300013006-138</strain>
    </source>
</reference>
<accession>A0A6C0KPC9</accession>
<dbReference type="AlphaFoldDB" id="A0A6C0KPC9"/>
<keyword evidence="1" id="KW-0812">Transmembrane</keyword>
<keyword evidence="1" id="KW-1133">Transmembrane helix</keyword>
<protein>
    <submittedName>
        <fullName evidence="2">Uncharacterized protein</fullName>
    </submittedName>
</protein>
<dbReference type="EMBL" id="MN740925">
    <property type="protein sequence ID" value="QHU18198.1"/>
    <property type="molecule type" value="Genomic_DNA"/>
</dbReference>
<feature type="transmembrane region" description="Helical" evidence="1">
    <location>
        <begin position="6"/>
        <end position="25"/>
    </location>
</feature>
<feature type="transmembrane region" description="Helical" evidence="1">
    <location>
        <begin position="37"/>
        <end position="59"/>
    </location>
</feature>
<organism evidence="2">
    <name type="scientific">viral metagenome</name>
    <dbReference type="NCBI Taxonomy" id="1070528"/>
    <lineage>
        <taxon>unclassified sequences</taxon>
        <taxon>metagenomes</taxon>
        <taxon>organismal metagenomes</taxon>
    </lineage>
</organism>